<dbReference type="Gene3D" id="3.40.1210.10">
    <property type="entry name" value="Survival protein SurE-like phosphatase/nucleotidase"/>
    <property type="match status" value="1"/>
</dbReference>
<dbReference type="GO" id="GO:0016787">
    <property type="term" value="F:hydrolase activity"/>
    <property type="evidence" value="ECO:0007669"/>
    <property type="project" value="InterPro"/>
</dbReference>
<feature type="domain" description="Survival protein SurE-like phosphatase/nucleotidase" evidence="1">
    <location>
        <begin position="7"/>
        <end position="244"/>
    </location>
</feature>
<dbReference type="Proteomes" id="UP001214603">
    <property type="component" value="Chromosome 1"/>
</dbReference>
<sequence>MDSTPHVLLVNDDGPPSALYQALIELGWRVRVVLPSSQKSWSGTNYTVHNEQIRYWYYYPLKDNWDGSHPGTLQCWSNTRRPIDTARGEIAEWILVDGTPSTCTNIGLFTSNALLETPDAPPVSLVVSGPNFGRNTGTAFSVSSGTLGAALAGSLCDVRGIAISYGHFTSSPPTLDGRKDAPPLSAEERTEAHALACKHTVSIIVQLWDRWPHDAKVQTYSINVPLCERLRAPRVCWTRVWESRHVQQYVLPNEPHDNDAQRVRPLGVSPHPVQHAEHGSYLDFRPNLARAMRPVGDEPLEEGTDAWAMCEGYIGISRLVASFEQVDGAGVAPPTCST</sequence>
<dbReference type="SUPFAM" id="SSF64167">
    <property type="entry name" value="SurE-like"/>
    <property type="match status" value="1"/>
</dbReference>
<evidence type="ECO:0000313" key="2">
    <source>
        <dbReference type="EMBL" id="WFD02131.1"/>
    </source>
</evidence>
<proteinExistence type="predicted"/>
<dbReference type="Pfam" id="PF01975">
    <property type="entry name" value="SurE"/>
    <property type="match status" value="1"/>
</dbReference>
<dbReference type="InterPro" id="IPR027746">
    <property type="entry name" value="TTL"/>
</dbReference>
<reference evidence="2" key="1">
    <citation type="submission" date="2023-03" db="EMBL/GenBank/DDBJ databases">
        <title>Mating type loci evolution in Malassezia.</title>
        <authorList>
            <person name="Coelho M.A."/>
        </authorList>
    </citation>
    <scope>NUCLEOTIDE SEQUENCE</scope>
    <source>
        <strain evidence="2">CBS 7876</strain>
    </source>
</reference>
<evidence type="ECO:0000313" key="3">
    <source>
        <dbReference type="Proteomes" id="UP001214603"/>
    </source>
</evidence>
<dbReference type="GO" id="GO:0000932">
    <property type="term" value="C:P-body"/>
    <property type="evidence" value="ECO:0007669"/>
    <property type="project" value="TreeGrafter"/>
</dbReference>
<protein>
    <recommendedName>
        <fullName evidence="1">Survival protein SurE-like phosphatase/nucleotidase domain-containing protein</fullName>
    </recommendedName>
</protein>
<dbReference type="EMBL" id="CP119934">
    <property type="protein sequence ID" value="WFD02131.1"/>
    <property type="molecule type" value="Genomic_DNA"/>
</dbReference>
<dbReference type="AlphaFoldDB" id="A0AAF0DXQ7"/>
<gene>
    <name evidence="2" type="ORF">MOBT1_000812</name>
</gene>
<accession>A0AAF0DXQ7</accession>
<keyword evidence="3" id="KW-1185">Reference proteome</keyword>
<evidence type="ECO:0000259" key="1">
    <source>
        <dbReference type="Pfam" id="PF01975"/>
    </source>
</evidence>
<dbReference type="InterPro" id="IPR002828">
    <property type="entry name" value="SurE-like_Pase/nucleotidase"/>
</dbReference>
<name>A0AAF0DXQ7_9BASI</name>
<organism evidence="2 3">
    <name type="scientific">Malassezia obtusa</name>
    <dbReference type="NCBI Taxonomy" id="76774"/>
    <lineage>
        <taxon>Eukaryota</taxon>
        <taxon>Fungi</taxon>
        <taxon>Dikarya</taxon>
        <taxon>Basidiomycota</taxon>
        <taxon>Ustilaginomycotina</taxon>
        <taxon>Malasseziomycetes</taxon>
        <taxon>Malasseziales</taxon>
        <taxon>Malasseziaceae</taxon>
        <taxon>Malassezia</taxon>
    </lineage>
</organism>
<dbReference type="PANTHER" id="PTHR47551:SF1">
    <property type="entry name" value="TUBULIN--TYROSINE LIGASE PBY1-RELATED"/>
    <property type="match status" value="1"/>
</dbReference>
<dbReference type="InterPro" id="IPR036523">
    <property type="entry name" value="SurE-like_sf"/>
</dbReference>
<dbReference type="PANTHER" id="PTHR47551">
    <property type="entry name" value="TUBULIN--TYROSINE LIGASE PBY1-RELATED"/>
    <property type="match status" value="1"/>
</dbReference>